<name>A0A423TE56_PENVA</name>
<evidence type="ECO:0000313" key="2">
    <source>
        <dbReference type="EMBL" id="ROT74677.1"/>
    </source>
</evidence>
<reference evidence="2 3" key="1">
    <citation type="submission" date="2018-04" db="EMBL/GenBank/DDBJ databases">
        <authorList>
            <person name="Zhang X."/>
            <person name="Yuan J."/>
            <person name="Li F."/>
            <person name="Xiang J."/>
        </authorList>
    </citation>
    <scope>NUCLEOTIDE SEQUENCE [LARGE SCALE GENOMIC DNA]</scope>
    <source>
        <tissue evidence="2">Muscle</tissue>
    </source>
</reference>
<sequence length="385" mass="41847">MRQKLRPDISPPFIAPLPPHSPTLHRLVLKPFRQPLPTPSSDNPTPKPTPIHISRHFLPHAPHPCHPSLAQPIWASSPPNPIPLPALTLSSPQAFRLPPQHTIFLLPPLHNPLLLPPLPNRSNTAPNTTILSPYSLPTTPVFSQPFKHSQYTILSPSPPPHHPCSSQPSNPPAPNIQCLSPPPDRPPFPPPPPPASPFLPPPFPAAFNSSPQHIMPFFLPQRPFPSPPHIPLSPPYHRPSELSPQHIILLTRTTPCSSPAFKHCPQCIHPFSSPSYNPPLPSLQSHSPTYKSFSASPSPQPPSPPHIPLLHTTSSPLPLPNLARHLPQHQPLLSPSPLPNPLRVFLAALPYKVAGTDGATQAAGEWRCPIAMLSASLSLVCVPIC</sequence>
<evidence type="ECO:0000256" key="1">
    <source>
        <dbReference type="SAM" id="MobiDB-lite"/>
    </source>
</evidence>
<keyword evidence="3" id="KW-1185">Reference proteome</keyword>
<organism evidence="2 3">
    <name type="scientific">Penaeus vannamei</name>
    <name type="common">Whiteleg shrimp</name>
    <name type="synonym">Litopenaeus vannamei</name>
    <dbReference type="NCBI Taxonomy" id="6689"/>
    <lineage>
        <taxon>Eukaryota</taxon>
        <taxon>Metazoa</taxon>
        <taxon>Ecdysozoa</taxon>
        <taxon>Arthropoda</taxon>
        <taxon>Crustacea</taxon>
        <taxon>Multicrustacea</taxon>
        <taxon>Malacostraca</taxon>
        <taxon>Eumalacostraca</taxon>
        <taxon>Eucarida</taxon>
        <taxon>Decapoda</taxon>
        <taxon>Dendrobranchiata</taxon>
        <taxon>Penaeoidea</taxon>
        <taxon>Penaeidae</taxon>
        <taxon>Penaeus</taxon>
    </lineage>
</organism>
<feature type="region of interest" description="Disordered" evidence="1">
    <location>
        <begin position="278"/>
        <end position="323"/>
    </location>
</feature>
<dbReference type="Proteomes" id="UP000283509">
    <property type="component" value="Unassembled WGS sequence"/>
</dbReference>
<dbReference type="AlphaFoldDB" id="A0A423TE56"/>
<proteinExistence type="predicted"/>
<feature type="compositionally biased region" description="Pro residues" evidence="1">
    <location>
        <begin position="169"/>
        <end position="203"/>
    </location>
</feature>
<feature type="region of interest" description="Disordered" evidence="1">
    <location>
        <begin position="152"/>
        <end position="203"/>
    </location>
</feature>
<gene>
    <name evidence="2" type="ORF">C7M84_006805</name>
</gene>
<protein>
    <submittedName>
        <fullName evidence="2">Uncharacterized protein</fullName>
    </submittedName>
</protein>
<evidence type="ECO:0000313" key="3">
    <source>
        <dbReference type="Proteomes" id="UP000283509"/>
    </source>
</evidence>
<dbReference type="PRINTS" id="PR01217">
    <property type="entry name" value="PRICHEXTENSN"/>
</dbReference>
<dbReference type="EMBL" id="QCYY01001862">
    <property type="protein sequence ID" value="ROT74677.1"/>
    <property type="molecule type" value="Genomic_DNA"/>
</dbReference>
<comment type="caution">
    <text evidence="2">The sequence shown here is derived from an EMBL/GenBank/DDBJ whole genome shotgun (WGS) entry which is preliminary data.</text>
</comment>
<accession>A0A423TE56</accession>
<reference evidence="2 3" key="2">
    <citation type="submission" date="2019-01" db="EMBL/GenBank/DDBJ databases">
        <title>The decoding of complex shrimp genome reveals the adaptation for benthos swimmer, frequently molting mechanism and breeding impact on genome.</title>
        <authorList>
            <person name="Sun Y."/>
            <person name="Gao Y."/>
            <person name="Yu Y."/>
        </authorList>
    </citation>
    <scope>NUCLEOTIDE SEQUENCE [LARGE SCALE GENOMIC DNA]</scope>
    <source>
        <tissue evidence="2">Muscle</tissue>
    </source>
</reference>
<feature type="compositionally biased region" description="Pro residues" evidence="1">
    <location>
        <begin position="298"/>
        <end position="307"/>
    </location>
</feature>